<proteinExistence type="inferred from homology"/>
<feature type="transmembrane region" description="Helical" evidence="4">
    <location>
        <begin position="431"/>
        <end position="456"/>
    </location>
</feature>
<evidence type="ECO:0000256" key="2">
    <source>
        <dbReference type="ARBA" id="ARBA00006727"/>
    </source>
</evidence>
<evidence type="ECO:0000256" key="1">
    <source>
        <dbReference type="ARBA" id="ARBA00004141"/>
    </source>
</evidence>
<evidence type="ECO:0000313" key="5">
    <source>
        <dbReference type="EMBL" id="BEI88717.1"/>
    </source>
</evidence>
<dbReference type="Gene3D" id="1.20.1250.20">
    <property type="entry name" value="MFS general substrate transporter like domains"/>
    <property type="match status" value="1"/>
</dbReference>
<feature type="transmembrane region" description="Helical" evidence="4">
    <location>
        <begin position="365"/>
        <end position="390"/>
    </location>
</feature>
<feature type="transmembrane region" description="Helical" evidence="4">
    <location>
        <begin position="143"/>
        <end position="162"/>
    </location>
</feature>
<feature type="transmembrane region" description="Helical" evidence="4">
    <location>
        <begin position="402"/>
        <end position="425"/>
    </location>
</feature>
<name>A0AA48L1D3_9TREE</name>
<dbReference type="EMBL" id="AP028213">
    <property type="protein sequence ID" value="BEI88717.1"/>
    <property type="molecule type" value="Genomic_DNA"/>
</dbReference>
<feature type="transmembrane region" description="Helical" evidence="4">
    <location>
        <begin position="309"/>
        <end position="328"/>
    </location>
</feature>
<dbReference type="InterPro" id="IPR011701">
    <property type="entry name" value="MFS"/>
</dbReference>
<dbReference type="GO" id="GO:0016020">
    <property type="term" value="C:membrane"/>
    <property type="evidence" value="ECO:0007669"/>
    <property type="project" value="UniProtKB-SubCell"/>
</dbReference>
<gene>
    <name evidence="5" type="ORF">CcaverHIS019_0200790</name>
</gene>
<evidence type="ECO:0000256" key="3">
    <source>
        <dbReference type="SAM" id="MobiDB-lite"/>
    </source>
</evidence>
<comment type="subcellular location">
    <subcellularLocation>
        <location evidence="1">Membrane</location>
        <topology evidence="1">Multi-pass membrane protein</topology>
    </subcellularLocation>
</comment>
<keyword evidence="4" id="KW-0472">Membrane</keyword>
<keyword evidence="6" id="KW-1185">Reference proteome</keyword>
<dbReference type="InterPro" id="IPR050327">
    <property type="entry name" value="Proton-linked_MCT"/>
</dbReference>
<dbReference type="AlphaFoldDB" id="A0AA48L1D3"/>
<organism evidence="5 6">
    <name type="scientific">Cutaneotrichosporon cavernicola</name>
    <dbReference type="NCBI Taxonomy" id="279322"/>
    <lineage>
        <taxon>Eukaryota</taxon>
        <taxon>Fungi</taxon>
        <taxon>Dikarya</taxon>
        <taxon>Basidiomycota</taxon>
        <taxon>Agaricomycotina</taxon>
        <taxon>Tremellomycetes</taxon>
        <taxon>Trichosporonales</taxon>
        <taxon>Trichosporonaceae</taxon>
        <taxon>Cutaneotrichosporon</taxon>
    </lineage>
</organism>
<dbReference type="GeneID" id="85492588"/>
<feature type="region of interest" description="Disordered" evidence="3">
    <location>
        <begin position="466"/>
        <end position="491"/>
    </location>
</feature>
<keyword evidence="4" id="KW-1133">Transmembrane helix</keyword>
<evidence type="ECO:0008006" key="7">
    <source>
        <dbReference type="Google" id="ProtNLM"/>
    </source>
</evidence>
<reference evidence="5" key="1">
    <citation type="journal article" date="2023" name="BMC Genomics">
        <title>Chromosome-level genome assemblies of Cutaneotrichosporon spp. (Trichosporonales, Basidiomycota) reveal imbalanced evolution between nucleotide sequences and chromosome synteny.</title>
        <authorList>
            <person name="Kobayashi Y."/>
            <person name="Kayamori A."/>
            <person name="Aoki K."/>
            <person name="Shiwa Y."/>
            <person name="Matsutani M."/>
            <person name="Fujita N."/>
            <person name="Sugita T."/>
            <person name="Iwasaki W."/>
            <person name="Tanaka N."/>
            <person name="Takashima M."/>
        </authorList>
    </citation>
    <scope>NUCLEOTIDE SEQUENCE</scope>
    <source>
        <strain evidence="5">HIS019</strain>
    </source>
</reference>
<feature type="transmembrane region" description="Helical" evidence="4">
    <location>
        <begin position="232"/>
        <end position="253"/>
    </location>
</feature>
<comment type="similarity">
    <text evidence="2">Belongs to the major facilitator superfamily. Monocarboxylate porter (TC 2.A.1.13) family.</text>
</comment>
<evidence type="ECO:0000256" key="4">
    <source>
        <dbReference type="SAM" id="Phobius"/>
    </source>
</evidence>
<accession>A0AA48L1D3</accession>
<keyword evidence="4" id="KW-0812">Transmembrane</keyword>
<dbReference type="KEGG" id="ccac:CcaHIS019_0200790"/>
<feature type="transmembrane region" description="Helical" evidence="4">
    <location>
        <begin position="114"/>
        <end position="131"/>
    </location>
</feature>
<protein>
    <recommendedName>
        <fullName evidence="7">MFS general substrate transporter</fullName>
    </recommendedName>
</protein>
<dbReference type="PANTHER" id="PTHR11360:SF177">
    <property type="entry name" value="RIBOFLAVIN TRANSPORTER MCH5"/>
    <property type="match status" value="1"/>
</dbReference>
<dbReference type="PANTHER" id="PTHR11360">
    <property type="entry name" value="MONOCARBOXYLATE TRANSPORTER"/>
    <property type="match status" value="1"/>
</dbReference>
<dbReference type="RefSeq" id="XP_060453983.1">
    <property type="nucleotide sequence ID" value="XM_060597051.1"/>
</dbReference>
<feature type="transmembrane region" description="Helical" evidence="4">
    <location>
        <begin position="201"/>
        <end position="220"/>
    </location>
</feature>
<sequence>MSTRLTRSASRQSHRSNFSIISDAAPSTTGFSTPLPDTQTHDEQLTKLTPVQSADHGNAADDIGPPPDGGLEAWLCVLSAMFLPFCIFGFIMAFGQLQDYYLEHQLKGYDKATVAWLGSIVSFAEFSLAIFSGRFFDIHGARLLVSACTVLTFVAIVGLAFSTKYWHFLLSFLAFGVAGSLAYAPSGAVVAHWFLRRRSTAIGIVICGSGIGGIIYPFMLDKLFQRLSYRNTMLIIGGFNFVLMLPACFFMRGRLPPRTPPPWRDVRRPWSEPPYVFLVLGAMLYGMNIMSPTFASLTYAQNNRLPDNISVYSVAILQAGSVVGRLGSGVLADAIGVMKVWCSLGIASAIVMIALWVPPVGPAPAIIGLILWGVLNGAWFTLAGSATAAVSPLEETGMRFGMLITCLAVPSLVGPVISGTLITAANDKFTYAGIFIGVMFLVSGIVSNGVPVWGWYRRRAQVSEEKTAEEASRECEAGSTLDEKGMGMETK</sequence>
<dbReference type="SUPFAM" id="SSF103473">
    <property type="entry name" value="MFS general substrate transporter"/>
    <property type="match status" value="1"/>
</dbReference>
<evidence type="ECO:0000313" key="6">
    <source>
        <dbReference type="Proteomes" id="UP001233271"/>
    </source>
</evidence>
<feature type="transmembrane region" description="Helical" evidence="4">
    <location>
        <begin position="73"/>
        <end position="94"/>
    </location>
</feature>
<dbReference type="InterPro" id="IPR036259">
    <property type="entry name" value="MFS_trans_sf"/>
</dbReference>
<dbReference type="GO" id="GO:0022857">
    <property type="term" value="F:transmembrane transporter activity"/>
    <property type="evidence" value="ECO:0007669"/>
    <property type="project" value="InterPro"/>
</dbReference>
<feature type="transmembrane region" description="Helical" evidence="4">
    <location>
        <begin position="340"/>
        <end position="359"/>
    </location>
</feature>
<dbReference type="Proteomes" id="UP001233271">
    <property type="component" value="Chromosome 2"/>
</dbReference>
<feature type="transmembrane region" description="Helical" evidence="4">
    <location>
        <begin position="168"/>
        <end position="194"/>
    </location>
</feature>
<dbReference type="Pfam" id="PF07690">
    <property type="entry name" value="MFS_1"/>
    <property type="match status" value="1"/>
</dbReference>
<feature type="transmembrane region" description="Helical" evidence="4">
    <location>
        <begin position="274"/>
        <end position="297"/>
    </location>
</feature>